<evidence type="ECO:0000313" key="6">
    <source>
        <dbReference type="Proteomes" id="UP000053599"/>
    </source>
</evidence>
<dbReference type="GO" id="GO:0006406">
    <property type="term" value="P:mRNA export from nucleus"/>
    <property type="evidence" value="ECO:0007669"/>
    <property type="project" value="TreeGrafter"/>
</dbReference>
<gene>
    <name evidence="5" type="ORF">PV11_09574</name>
</gene>
<sequence>MAIESLIKDASLRPLLQTSRATLAQTLSALSWLEENAATTNPSLDLKLDLSERQKILHAYLSKLRGQHRQAAFGARATKQETAEARQEVDRLLLQLQNLYYEQRHLMGEIGACEGYDHAYTHLPLLSLDEYLTQFPDQAELSEQELMPLRIEHEKQEREKMEQERLELVKIKDGLVKENTRKKDELRKMDEKLEAMIDGLKPLEEAMMKDL</sequence>
<evidence type="ECO:0000256" key="4">
    <source>
        <dbReference type="SAM" id="Coils"/>
    </source>
</evidence>
<keyword evidence="4" id="KW-0175">Coiled coil</keyword>
<dbReference type="OrthoDB" id="20582at2759"/>
<evidence type="ECO:0000256" key="2">
    <source>
        <dbReference type="ARBA" id="ARBA00008044"/>
    </source>
</evidence>
<dbReference type="GO" id="GO:0003729">
    <property type="term" value="F:mRNA binding"/>
    <property type="evidence" value="ECO:0007669"/>
    <property type="project" value="TreeGrafter"/>
</dbReference>
<feature type="coiled-coil region" evidence="4">
    <location>
        <begin position="151"/>
        <end position="192"/>
    </location>
</feature>
<dbReference type="GO" id="GO:0000445">
    <property type="term" value="C:THO complex part of transcription export complex"/>
    <property type="evidence" value="ECO:0007669"/>
    <property type="project" value="TreeGrafter"/>
</dbReference>
<evidence type="ECO:0000313" key="5">
    <source>
        <dbReference type="EMBL" id="KIV77794.1"/>
    </source>
</evidence>
<dbReference type="STRING" id="1016849.A0A0D1YAC5"/>
<comment type="subcellular location">
    <subcellularLocation>
        <location evidence="1">Nucleus</location>
    </subcellularLocation>
</comment>
<organism evidence="5 6">
    <name type="scientific">Exophiala sideris</name>
    <dbReference type="NCBI Taxonomy" id="1016849"/>
    <lineage>
        <taxon>Eukaryota</taxon>
        <taxon>Fungi</taxon>
        <taxon>Dikarya</taxon>
        <taxon>Ascomycota</taxon>
        <taxon>Pezizomycotina</taxon>
        <taxon>Eurotiomycetes</taxon>
        <taxon>Chaetothyriomycetidae</taxon>
        <taxon>Chaetothyriales</taxon>
        <taxon>Herpotrichiellaceae</taxon>
        <taxon>Exophiala</taxon>
    </lineage>
</organism>
<name>A0A0D1YAC5_9EURO</name>
<dbReference type="EMBL" id="KN846954">
    <property type="protein sequence ID" value="KIV77794.1"/>
    <property type="molecule type" value="Genomic_DNA"/>
</dbReference>
<evidence type="ECO:0000256" key="1">
    <source>
        <dbReference type="ARBA" id="ARBA00004123"/>
    </source>
</evidence>
<comment type="similarity">
    <text evidence="2">Belongs to the THOC5 family.</text>
</comment>
<evidence type="ECO:0008006" key="7">
    <source>
        <dbReference type="Google" id="ProtNLM"/>
    </source>
</evidence>
<dbReference type="Proteomes" id="UP000053599">
    <property type="component" value="Unassembled WGS sequence"/>
</dbReference>
<dbReference type="InterPro" id="IPR019163">
    <property type="entry name" value="THO_Thoc5"/>
</dbReference>
<protein>
    <recommendedName>
        <fullName evidence="7">THOC5 family protein</fullName>
    </recommendedName>
</protein>
<reference evidence="5 6" key="1">
    <citation type="submission" date="2015-01" db="EMBL/GenBank/DDBJ databases">
        <title>The Genome Sequence of Exophiala sideris CBS121828.</title>
        <authorList>
            <consortium name="The Broad Institute Genomics Platform"/>
            <person name="Cuomo C."/>
            <person name="de Hoog S."/>
            <person name="Gorbushina A."/>
            <person name="Stielow B."/>
            <person name="Teixiera M."/>
            <person name="Abouelleil A."/>
            <person name="Chapman S.B."/>
            <person name="Priest M."/>
            <person name="Young S.K."/>
            <person name="Wortman J."/>
            <person name="Nusbaum C."/>
            <person name="Birren B."/>
        </authorList>
    </citation>
    <scope>NUCLEOTIDE SEQUENCE [LARGE SCALE GENOMIC DNA]</scope>
    <source>
        <strain evidence="5 6">CBS 121828</strain>
    </source>
</reference>
<keyword evidence="3" id="KW-0539">Nucleus</keyword>
<proteinExistence type="inferred from homology"/>
<evidence type="ECO:0000256" key="3">
    <source>
        <dbReference type="ARBA" id="ARBA00023242"/>
    </source>
</evidence>
<dbReference type="AlphaFoldDB" id="A0A0D1YAC5"/>
<dbReference type="HOGENOM" id="CLU_082754_0_0_1"/>
<dbReference type="PANTHER" id="PTHR13375">
    <property type="entry name" value="FMS INTERACTING PROTEIN"/>
    <property type="match status" value="1"/>
</dbReference>
<accession>A0A0D1YAC5</accession>
<dbReference type="Pfam" id="PF09766">
    <property type="entry name" value="FmiP_Thoc5"/>
    <property type="match status" value="1"/>
</dbReference>
<dbReference type="PANTHER" id="PTHR13375:SF3">
    <property type="entry name" value="THO COMPLEX SUBUNIT 5 HOMOLOG"/>
    <property type="match status" value="1"/>
</dbReference>